<accession>A0A6L2N0F0</accession>
<feature type="compositionally biased region" description="Low complexity" evidence="1">
    <location>
        <begin position="87"/>
        <end position="97"/>
    </location>
</feature>
<organism evidence="2">
    <name type="scientific">Tanacetum cinerariifolium</name>
    <name type="common">Dalmatian daisy</name>
    <name type="synonym">Chrysanthemum cinerariifolium</name>
    <dbReference type="NCBI Taxonomy" id="118510"/>
    <lineage>
        <taxon>Eukaryota</taxon>
        <taxon>Viridiplantae</taxon>
        <taxon>Streptophyta</taxon>
        <taxon>Embryophyta</taxon>
        <taxon>Tracheophyta</taxon>
        <taxon>Spermatophyta</taxon>
        <taxon>Magnoliopsida</taxon>
        <taxon>eudicotyledons</taxon>
        <taxon>Gunneridae</taxon>
        <taxon>Pentapetalae</taxon>
        <taxon>asterids</taxon>
        <taxon>campanulids</taxon>
        <taxon>Asterales</taxon>
        <taxon>Asteraceae</taxon>
        <taxon>Asteroideae</taxon>
        <taxon>Anthemideae</taxon>
        <taxon>Anthemidinae</taxon>
        <taxon>Tanacetum</taxon>
    </lineage>
</organism>
<gene>
    <name evidence="2" type="ORF">Tci_051669</name>
</gene>
<feature type="region of interest" description="Disordered" evidence="1">
    <location>
        <begin position="87"/>
        <end position="122"/>
    </location>
</feature>
<dbReference type="EMBL" id="BKCJ010007925">
    <property type="protein sequence ID" value="GEU79691.1"/>
    <property type="molecule type" value="Genomic_DNA"/>
</dbReference>
<comment type="caution">
    <text evidence="2">The sequence shown here is derived from an EMBL/GenBank/DDBJ whole genome shotgun (WGS) entry which is preliminary data.</text>
</comment>
<protein>
    <submittedName>
        <fullName evidence="2">Uncharacterized protein</fullName>
    </submittedName>
</protein>
<evidence type="ECO:0000256" key="1">
    <source>
        <dbReference type="SAM" id="MobiDB-lite"/>
    </source>
</evidence>
<sequence length="122" mass="12984">MPPTSTPPTIEESLAKLADNIDKLELVVKHLATSTANLVSITSQTTTQVITETSSITTNINTPSNTMDKLFTGSASSISKIEIEVTTPPVNTDTPTVIMPPSTNRQLVNTPPPNNHGPEIHP</sequence>
<dbReference type="AlphaFoldDB" id="A0A6L2N0F0"/>
<reference evidence="2" key="1">
    <citation type="journal article" date="2019" name="Sci. Rep.">
        <title>Draft genome of Tanacetum cinerariifolium, the natural source of mosquito coil.</title>
        <authorList>
            <person name="Yamashiro T."/>
            <person name="Shiraishi A."/>
            <person name="Satake H."/>
            <person name="Nakayama K."/>
        </authorList>
    </citation>
    <scope>NUCLEOTIDE SEQUENCE</scope>
</reference>
<evidence type="ECO:0000313" key="2">
    <source>
        <dbReference type="EMBL" id="GEU79691.1"/>
    </source>
</evidence>
<name>A0A6L2N0F0_TANCI</name>
<proteinExistence type="predicted"/>